<gene>
    <name evidence="1" type="ORF">FXF65_07455</name>
</gene>
<dbReference type="Proteomes" id="UP000322634">
    <property type="component" value="Unassembled WGS sequence"/>
</dbReference>
<dbReference type="Gene3D" id="6.10.250.660">
    <property type="match status" value="1"/>
</dbReference>
<dbReference type="OrthoDB" id="5198800at2"/>
<evidence type="ECO:0000313" key="2">
    <source>
        <dbReference type="Proteomes" id="UP000322634"/>
    </source>
</evidence>
<reference evidence="1 2" key="1">
    <citation type="submission" date="2019-08" db="EMBL/GenBank/DDBJ databases">
        <title>Actinomadura sp. nov. CYP1-5 isolated from mountain soil.</title>
        <authorList>
            <person name="Songsumanus A."/>
            <person name="Kuncharoen N."/>
            <person name="Kudo T."/>
            <person name="Yuki M."/>
            <person name="Igarashi Y."/>
            <person name="Tanasupawat S."/>
        </authorList>
    </citation>
    <scope>NUCLEOTIDE SEQUENCE [LARGE SCALE GENOMIC DNA]</scope>
    <source>
        <strain evidence="1 2">GKU157</strain>
    </source>
</reference>
<name>A0A5D0UF96_9ACTN</name>
<dbReference type="RefSeq" id="WP_148348991.1">
    <property type="nucleotide sequence ID" value="NZ_JBHSBF010000020.1"/>
</dbReference>
<protein>
    <submittedName>
        <fullName evidence="1">DivIVA domain-containing protein</fullName>
    </submittedName>
</protein>
<dbReference type="EMBL" id="VSFF01000003">
    <property type="protein sequence ID" value="TYC16436.1"/>
    <property type="molecule type" value="Genomic_DNA"/>
</dbReference>
<comment type="caution">
    <text evidence="1">The sequence shown here is derived from an EMBL/GenBank/DDBJ whole genome shotgun (WGS) entry which is preliminary data.</text>
</comment>
<proteinExistence type="predicted"/>
<accession>A0A5D0UF96</accession>
<dbReference type="InterPro" id="IPR019933">
    <property type="entry name" value="DivIVA_domain"/>
</dbReference>
<organism evidence="1 2">
    <name type="scientific">Actinomadura syzygii</name>
    <dbReference type="NCBI Taxonomy" id="1427538"/>
    <lineage>
        <taxon>Bacteria</taxon>
        <taxon>Bacillati</taxon>
        <taxon>Actinomycetota</taxon>
        <taxon>Actinomycetes</taxon>
        <taxon>Streptosporangiales</taxon>
        <taxon>Thermomonosporaceae</taxon>
        <taxon>Actinomadura</taxon>
    </lineage>
</organism>
<sequence length="98" mass="10630">MTHDADVLARLDALADKVTTIAETLGATGEPAKARHAAVPGVDRLTAADVMKAGFATTRLATGYSLEQVDAFLDRVAEEITMLTFERDEARRERDALR</sequence>
<dbReference type="NCBIfam" id="TIGR03544">
    <property type="entry name" value="DivI1A_domain"/>
    <property type="match status" value="1"/>
</dbReference>
<keyword evidence="2" id="KW-1185">Reference proteome</keyword>
<evidence type="ECO:0000313" key="1">
    <source>
        <dbReference type="EMBL" id="TYC16436.1"/>
    </source>
</evidence>
<dbReference type="AlphaFoldDB" id="A0A5D0UF96"/>